<sequence>MGKRSRLQDDSGAQEAENRTSKKLKTEKREKKEKKDKKDKKEKKDKKQKKEKGEKKHTHEKADKVEESEKVEEKEVKPAKTFAIHDLISVERSISLVQENLAKIMEITPTAEELSQYVQHLLKSSDNGSTHDSGVTAKILLLSKSHKIQLAAQLKTLYQAKKLKIFDQIINFSETTILNSADDVQLLLKERNRKAHENGANTEKRFNENSILPELPVLYDSVLEAKVFIHKSATNNDMHSSKYDQVQWNNERLEYLGDAVLETIVSDITEARYPDFDEGQLTVLRATLVKNETIEVLSRAYKFPERQQELLKFHVIKTDLNIDSKLGANKRIADLFEAYIGAIFIDKGRDGNAYDFIKSWLIAVYEPILNEFESIDQLKYLHLSSGLVSELLGNDVRVKHSPDVKDGVMEVKETKVAQQQEPVQKFPITITSTEPIDKLARGNLYALIGSAKLHPIFTPVRSYQSTGTHCVVNCTMDGELLGIGEGRNAKDASARAAMAALLNKELIEKYHLIRMMTPRTESVVKTPEVDQKAVKKARASSVLQIPHFIAHADLPTPDVSAKANLLSLLSEEKVLAEVKCEPDHTSQSILPMFKTILKVNGKNVCDCVEASKKKGANKVAQWLLDEIDRHGKQAVLKDLE</sequence>
<evidence type="ECO:0000313" key="7">
    <source>
        <dbReference type="EMBL" id="GAV30412.1"/>
    </source>
</evidence>
<dbReference type="GO" id="GO:0006364">
    <property type="term" value="P:rRNA processing"/>
    <property type="evidence" value="ECO:0007669"/>
    <property type="project" value="TreeGrafter"/>
</dbReference>
<evidence type="ECO:0000256" key="3">
    <source>
        <dbReference type="ARBA" id="ARBA00022801"/>
    </source>
</evidence>
<organism evidence="7 8">
    <name type="scientific">Pichia membranifaciens</name>
    <dbReference type="NCBI Taxonomy" id="4926"/>
    <lineage>
        <taxon>Eukaryota</taxon>
        <taxon>Fungi</taxon>
        <taxon>Dikarya</taxon>
        <taxon>Ascomycota</taxon>
        <taxon>Saccharomycotina</taxon>
        <taxon>Pichiomycetes</taxon>
        <taxon>Pichiales</taxon>
        <taxon>Pichiaceae</taxon>
        <taxon>Pichia</taxon>
    </lineage>
</organism>
<evidence type="ECO:0000256" key="4">
    <source>
        <dbReference type="ARBA" id="ARBA00022884"/>
    </source>
</evidence>
<feature type="region of interest" description="Disordered" evidence="5">
    <location>
        <begin position="1"/>
        <end position="76"/>
    </location>
</feature>
<evidence type="ECO:0000256" key="2">
    <source>
        <dbReference type="ARBA" id="ARBA00022759"/>
    </source>
</evidence>
<proteinExistence type="predicted"/>
<dbReference type="PANTHER" id="PTHR11207:SF0">
    <property type="entry name" value="RIBONUCLEASE 3"/>
    <property type="match status" value="1"/>
</dbReference>
<dbReference type="Proteomes" id="UP000186136">
    <property type="component" value="Unassembled WGS sequence"/>
</dbReference>
<feature type="compositionally biased region" description="Basic and acidic residues" evidence="5">
    <location>
        <begin position="60"/>
        <end position="76"/>
    </location>
</feature>
<comment type="caution">
    <text evidence="7">The sequence shown here is derived from an EMBL/GenBank/DDBJ whole genome shotgun (WGS) entry which is preliminary data.</text>
</comment>
<dbReference type="EMBL" id="BDGI01000177">
    <property type="protein sequence ID" value="GAV30412.1"/>
    <property type="molecule type" value="Genomic_DNA"/>
</dbReference>
<evidence type="ECO:0000256" key="1">
    <source>
        <dbReference type="ARBA" id="ARBA00022722"/>
    </source>
</evidence>
<dbReference type="OrthoDB" id="2392202at2759"/>
<evidence type="ECO:0000313" key="8">
    <source>
        <dbReference type="Proteomes" id="UP000186136"/>
    </source>
</evidence>
<gene>
    <name evidence="7" type="ORF">PMKS-003923</name>
</gene>
<dbReference type="GO" id="GO:0034475">
    <property type="term" value="P:U4 snRNA 3'-end processing"/>
    <property type="evidence" value="ECO:0007669"/>
    <property type="project" value="TreeGrafter"/>
</dbReference>
<evidence type="ECO:0000256" key="5">
    <source>
        <dbReference type="SAM" id="MobiDB-lite"/>
    </source>
</evidence>
<evidence type="ECO:0000259" key="6">
    <source>
        <dbReference type="PROSITE" id="PS50142"/>
    </source>
</evidence>
<dbReference type="PROSITE" id="PS00517">
    <property type="entry name" value="RNASE_3_1"/>
    <property type="match status" value="1"/>
</dbReference>
<dbReference type="PROSITE" id="PS50142">
    <property type="entry name" value="RNASE_3_2"/>
    <property type="match status" value="1"/>
</dbReference>
<protein>
    <recommendedName>
        <fullName evidence="6">RNase III domain-containing protein</fullName>
    </recommendedName>
</protein>
<feature type="domain" description="RNase III" evidence="6">
    <location>
        <begin position="228"/>
        <end position="348"/>
    </location>
</feature>
<dbReference type="Pfam" id="PF00035">
    <property type="entry name" value="dsrm"/>
    <property type="match status" value="1"/>
</dbReference>
<dbReference type="CDD" id="cd00593">
    <property type="entry name" value="RIBOc"/>
    <property type="match status" value="1"/>
</dbReference>
<accession>A0A1Q2YLI8</accession>
<dbReference type="Gene3D" id="1.10.1520.10">
    <property type="entry name" value="Ribonuclease III domain"/>
    <property type="match status" value="1"/>
</dbReference>
<dbReference type="Pfam" id="PF18497">
    <property type="entry name" value="RNase_3_N"/>
    <property type="match status" value="1"/>
</dbReference>
<dbReference type="AlphaFoldDB" id="A0A1Q2YLI8"/>
<keyword evidence="4" id="KW-0694">RNA-binding</keyword>
<keyword evidence="2" id="KW-0255">Endonuclease</keyword>
<dbReference type="InterPro" id="IPR036389">
    <property type="entry name" value="RNase_III_sf"/>
</dbReference>
<dbReference type="PANTHER" id="PTHR11207">
    <property type="entry name" value="RIBONUCLEASE III"/>
    <property type="match status" value="1"/>
</dbReference>
<dbReference type="SUPFAM" id="SSF54768">
    <property type="entry name" value="dsRNA-binding domain-like"/>
    <property type="match status" value="1"/>
</dbReference>
<dbReference type="GO" id="GO:0005654">
    <property type="term" value="C:nucleoplasm"/>
    <property type="evidence" value="ECO:0007669"/>
    <property type="project" value="TreeGrafter"/>
</dbReference>
<dbReference type="InterPro" id="IPR000999">
    <property type="entry name" value="RNase_III_dom"/>
</dbReference>
<dbReference type="GO" id="GO:0006369">
    <property type="term" value="P:termination of RNA polymerase II transcription"/>
    <property type="evidence" value="ECO:0007669"/>
    <property type="project" value="TreeGrafter"/>
</dbReference>
<dbReference type="GO" id="GO:0004525">
    <property type="term" value="F:ribonuclease III activity"/>
    <property type="evidence" value="ECO:0007669"/>
    <property type="project" value="InterPro"/>
</dbReference>
<dbReference type="GO" id="GO:0003723">
    <property type="term" value="F:RNA binding"/>
    <property type="evidence" value="ECO:0007669"/>
    <property type="project" value="UniProtKB-KW"/>
</dbReference>
<dbReference type="InterPro" id="IPR040540">
    <property type="entry name" value="RNase_3_N"/>
</dbReference>
<dbReference type="SUPFAM" id="SSF69065">
    <property type="entry name" value="RNase III domain-like"/>
    <property type="match status" value="1"/>
</dbReference>
<keyword evidence="8" id="KW-1185">Reference proteome</keyword>
<keyword evidence="1" id="KW-0540">Nuclease</keyword>
<keyword evidence="3" id="KW-0378">Hydrolase</keyword>
<dbReference type="Gene3D" id="3.30.160.20">
    <property type="match status" value="1"/>
</dbReference>
<dbReference type="SMART" id="SM00535">
    <property type="entry name" value="RIBOc"/>
    <property type="match status" value="1"/>
</dbReference>
<name>A0A1Q2YLI8_9ASCO</name>
<dbReference type="InterPro" id="IPR014720">
    <property type="entry name" value="dsRBD_dom"/>
</dbReference>
<dbReference type="Pfam" id="PF00636">
    <property type="entry name" value="Ribonuclease_3"/>
    <property type="match status" value="1"/>
</dbReference>
<reference evidence="7 8" key="1">
    <citation type="submission" date="2016-08" db="EMBL/GenBank/DDBJ databases">
        <title>Whole genome shotgun sequence of Pichia membranifaciens KS47-1.</title>
        <authorList>
            <person name="Konishi M."/>
            <person name="Ishida M."/>
            <person name="Arakawa T."/>
            <person name="Kato Y."/>
            <person name="Horiuchi J."/>
        </authorList>
    </citation>
    <scope>NUCLEOTIDE SEQUENCE [LARGE SCALE GENOMIC DNA]</scope>
    <source>
        <strain evidence="7 8">KS47-1</strain>
    </source>
</reference>
<feature type="compositionally biased region" description="Basic residues" evidence="5">
    <location>
        <begin position="21"/>
        <end position="59"/>
    </location>
</feature>